<keyword evidence="6" id="KW-0997">Cell inner membrane</keyword>
<comment type="caution">
    <text evidence="8">The sequence shown here is derived from an EMBL/GenBank/DDBJ whole genome shotgun (WGS) entry which is preliminary data.</text>
</comment>
<keyword evidence="6" id="KW-0135">Cellulose biosynthesis</keyword>
<evidence type="ECO:0000256" key="7">
    <source>
        <dbReference type="SAM" id="MobiDB-lite"/>
    </source>
</evidence>
<dbReference type="RefSeq" id="WP_183752947.1">
    <property type="nucleotide sequence ID" value="NZ_JACICC010000005.1"/>
</dbReference>
<protein>
    <recommendedName>
        <fullName evidence="6">Cyclic di-GMP-binding protein</fullName>
    </recommendedName>
    <alternativeName>
        <fullName evidence="6">Cellulose synthase regulatory subunit</fullName>
    </alternativeName>
</protein>
<evidence type="ECO:0000313" key="8">
    <source>
        <dbReference type="EMBL" id="MBB3810148.1"/>
    </source>
</evidence>
<dbReference type="InterPro" id="IPR018513">
    <property type="entry name" value="Cell_synthase_bac"/>
</dbReference>
<dbReference type="AlphaFoldDB" id="A0A7W5Z4X8"/>
<comment type="subcellular location">
    <subcellularLocation>
        <location evidence="6">Cell inner membrane</location>
    </subcellularLocation>
    <subcellularLocation>
        <location evidence="1">Cell membrane</location>
        <topology evidence="1">Single-pass membrane protein</topology>
    </subcellularLocation>
</comment>
<sequence length="798" mass="85671">MKRLVISLLTLGMAVFSALTLHAQLAPDAGERAASPAPFNIGGNGAPPATRQKDDTAPSSPDMRVGSGGEARSRTSRYLLPMGNLRLDGERNTRAWNIFLTGDEAETATGLQLAYINAVSVMPEASRLKVEINGRSVLDVAIDSSDAQRIVRVPVPAGLLRAGANTIDITAEQRHRVACTVESTYELWTDIDAARTYLTFASGARPGRLQSLDDIAAVGFDAFGETTLTIVVPSPRDSVLGEEILYLSQALAVRGRFAHPVVSITGNLPGGSRPGELVVLLAPSPQQYAATGPDAPVLPHATFRSLRDGSTALVIAGETPEEIYRRIALIVPQNIRDPSPSSTVDTASLYSPETTFSKGASKLAFGMLGVETQEFSGRRFTTSITVALPMDFYTQAYGEARLLIDAGFAVDMQPGSYFIVSVNGRTSSVLPLDMTAGKMVTQMPIRIPMHHFRPGVNTIELSGVFRTAQDADCAPGTTLQRDPRFALFDSSSLVIPDFGRMGTTPNLAAFSARGFPYWRKESTLYVYLADQESATVAAAATLLANVSFHAQRVMPVDIVPHINAIQQQNALLIGAAGKLPPVALAQTGLAFDMPSLQESADTLLPGSGTVDTDAPLSRPGINPANAEDIRERWQKRTGPEGDAPGTFAAFQQWLRSTFNLTVDAVFPRLNTPPYSPPNGTLIVLAQGHSMLGNYTWTVMTAGSAEALEVGIKELTEPVMWPQVDGKITAFRQSTYTVDVVMPAWVDFIPMHPPELFNLRMVAANWLSSNLSSYALVMLLACALLGLASYLVLIQVGRR</sequence>
<organism evidence="8 9">
    <name type="scientific">Pseudochelatococcus contaminans</name>
    <dbReference type="NCBI Taxonomy" id="1538103"/>
    <lineage>
        <taxon>Bacteria</taxon>
        <taxon>Pseudomonadati</taxon>
        <taxon>Pseudomonadota</taxon>
        <taxon>Alphaproteobacteria</taxon>
        <taxon>Hyphomicrobiales</taxon>
        <taxon>Chelatococcaceae</taxon>
        <taxon>Pseudochelatococcus</taxon>
    </lineage>
</organism>
<name>A0A7W5Z4X8_9HYPH</name>
<keyword evidence="3 6" id="KW-0812">Transmembrane</keyword>
<keyword evidence="5 6" id="KW-0472">Membrane</keyword>
<accession>A0A7W5Z4X8</accession>
<keyword evidence="4 6" id="KW-1133">Transmembrane helix</keyword>
<proteinExistence type="inferred from homology"/>
<comment type="function">
    <text evidence="6">Binds the cellulose synthase activator, bis-(3'-5') cyclic diguanylic acid (c-di-GMP).</text>
</comment>
<keyword evidence="6" id="KW-0732">Signal</keyword>
<feature type="signal peptide" evidence="6">
    <location>
        <begin position="1"/>
        <end position="23"/>
    </location>
</feature>
<dbReference type="PANTHER" id="PTHR39083:SF1">
    <property type="entry name" value="CYCLIC DI-GMP-BINDING PROTEIN"/>
    <property type="match status" value="1"/>
</dbReference>
<feature type="transmembrane region" description="Helical" evidence="6">
    <location>
        <begin position="770"/>
        <end position="792"/>
    </location>
</feature>
<evidence type="ECO:0000256" key="1">
    <source>
        <dbReference type="ARBA" id="ARBA00004162"/>
    </source>
</evidence>
<dbReference type="UniPathway" id="UPA00694"/>
<dbReference type="Proteomes" id="UP000537592">
    <property type="component" value="Unassembled WGS sequence"/>
</dbReference>
<dbReference type="GO" id="GO:0006011">
    <property type="term" value="P:UDP-alpha-D-glucose metabolic process"/>
    <property type="evidence" value="ECO:0007669"/>
    <property type="project" value="InterPro"/>
</dbReference>
<dbReference type="Gene3D" id="2.60.120.260">
    <property type="entry name" value="Galactose-binding domain-like"/>
    <property type="match status" value="2"/>
</dbReference>
<comment type="pathway">
    <text evidence="6">Glycan metabolism; bacterial cellulose biosynthesis.</text>
</comment>
<comment type="similarity">
    <text evidence="6">Belongs to the AcsB/BcsB family.</text>
</comment>
<dbReference type="GO" id="GO:0005886">
    <property type="term" value="C:plasma membrane"/>
    <property type="evidence" value="ECO:0007669"/>
    <property type="project" value="UniProtKB-SubCell"/>
</dbReference>
<evidence type="ECO:0000256" key="3">
    <source>
        <dbReference type="ARBA" id="ARBA00022692"/>
    </source>
</evidence>
<evidence type="ECO:0000256" key="2">
    <source>
        <dbReference type="ARBA" id="ARBA00022475"/>
    </source>
</evidence>
<dbReference type="GO" id="GO:0030244">
    <property type="term" value="P:cellulose biosynthetic process"/>
    <property type="evidence" value="ECO:0007669"/>
    <property type="project" value="UniProtKB-KW"/>
</dbReference>
<dbReference type="PANTHER" id="PTHR39083">
    <property type="entry name" value="CYCLIC DI-GMP-BINDING PROTEIN"/>
    <property type="match status" value="1"/>
</dbReference>
<evidence type="ECO:0000256" key="5">
    <source>
        <dbReference type="ARBA" id="ARBA00023136"/>
    </source>
</evidence>
<evidence type="ECO:0000256" key="4">
    <source>
        <dbReference type="ARBA" id="ARBA00022989"/>
    </source>
</evidence>
<gene>
    <name evidence="8" type="ORF">FHS81_002244</name>
</gene>
<dbReference type="Pfam" id="PF03170">
    <property type="entry name" value="BcsB"/>
    <property type="match status" value="1"/>
</dbReference>
<keyword evidence="6" id="KW-0973">c-di-GMP</keyword>
<reference evidence="8 9" key="1">
    <citation type="submission" date="2020-08" db="EMBL/GenBank/DDBJ databases">
        <title>Genomic Encyclopedia of Type Strains, Phase IV (KMG-IV): sequencing the most valuable type-strain genomes for metagenomic binning, comparative biology and taxonomic classification.</title>
        <authorList>
            <person name="Goeker M."/>
        </authorList>
    </citation>
    <scope>NUCLEOTIDE SEQUENCE [LARGE SCALE GENOMIC DNA]</scope>
    <source>
        <strain evidence="8 9">DSM 28760</strain>
    </source>
</reference>
<comment type="subunit">
    <text evidence="6">Tightly associated with the cellulose synthase catalytic subunit.</text>
</comment>
<dbReference type="EMBL" id="JACICC010000005">
    <property type="protein sequence ID" value="MBB3810148.1"/>
    <property type="molecule type" value="Genomic_DNA"/>
</dbReference>
<feature type="region of interest" description="Disordered" evidence="7">
    <location>
        <begin position="34"/>
        <end position="72"/>
    </location>
</feature>
<keyword evidence="2 6" id="KW-1003">Cell membrane</keyword>
<keyword evidence="9" id="KW-1185">Reference proteome</keyword>
<evidence type="ECO:0000256" key="6">
    <source>
        <dbReference type="RuleBase" id="RU365021"/>
    </source>
</evidence>
<evidence type="ECO:0000313" key="9">
    <source>
        <dbReference type="Proteomes" id="UP000537592"/>
    </source>
</evidence>
<feature type="chain" id="PRO_5031591172" description="Cyclic di-GMP-binding protein" evidence="6">
    <location>
        <begin position="24"/>
        <end position="798"/>
    </location>
</feature>